<sequence length="380" mass="43022">MASAQVYRFQQRVLNLQSHHELASVRHCEAVSNYISQNQELMNSLMAHLKATDKNVKRTKRIAKSRTTNTQLAKSARFSGKSFAIQSHVEHLGTIHHSLPKQTDFVNQCLPEELWNNFSIPTNNDNHLACNSKEPIFPPPTYADPGLNCEPIMFNDCLWDNWPRDSDSRSSNCVPQTKCQSSTLQPNHTAYETPFIYNGAEAKQHWSCGNLSFSTKQQTLSHSSGYNLPYTQPLDSNWLNQSTSYDELRHLPPVNWNYRMFSDELLYGARNSFSPKHSVHSLNRNFSPNNQVFNYAEEVCSSNSCYESIGSSKNRVNPILASTYPTVGSNPHSFASTSFNPNECYLSYHLSDSNKNNGSSSNSTTSNYPIYRANTNTLHL</sequence>
<dbReference type="AlphaFoldDB" id="A0AAE1ZB45"/>
<accession>A0AAE1ZB45</accession>
<dbReference type="Proteomes" id="UP001292079">
    <property type="component" value="Unassembled WGS sequence"/>
</dbReference>
<evidence type="ECO:0000313" key="1">
    <source>
        <dbReference type="EMBL" id="KAK4470643.1"/>
    </source>
</evidence>
<organism evidence="1 2">
    <name type="scientific">Schistosoma mekongi</name>
    <name type="common">Parasitic worm</name>
    <dbReference type="NCBI Taxonomy" id="38744"/>
    <lineage>
        <taxon>Eukaryota</taxon>
        <taxon>Metazoa</taxon>
        <taxon>Spiralia</taxon>
        <taxon>Lophotrochozoa</taxon>
        <taxon>Platyhelminthes</taxon>
        <taxon>Trematoda</taxon>
        <taxon>Digenea</taxon>
        <taxon>Strigeidida</taxon>
        <taxon>Schistosomatoidea</taxon>
        <taxon>Schistosomatidae</taxon>
        <taxon>Schistosoma</taxon>
    </lineage>
</organism>
<keyword evidence="2" id="KW-1185">Reference proteome</keyword>
<name>A0AAE1ZB45_SCHME</name>
<evidence type="ECO:0000313" key="2">
    <source>
        <dbReference type="Proteomes" id="UP001292079"/>
    </source>
</evidence>
<dbReference type="EMBL" id="JALJAT010000004">
    <property type="protein sequence ID" value="KAK4470643.1"/>
    <property type="molecule type" value="Genomic_DNA"/>
</dbReference>
<gene>
    <name evidence="1" type="ORF">MN116_005635</name>
</gene>
<reference evidence="1" key="1">
    <citation type="submission" date="2022-04" db="EMBL/GenBank/DDBJ databases">
        <authorList>
            <person name="Xu L."/>
            <person name="Lv Z."/>
        </authorList>
    </citation>
    <scope>NUCLEOTIDE SEQUENCE</scope>
    <source>
        <strain evidence="1">LV_2022a</strain>
    </source>
</reference>
<comment type="caution">
    <text evidence="1">The sequence shown here is derived from an EMBL/GenBank/DDBJ whole genome shotgun (WGS) entry which is preliminary data.</text>
</comment>
<protein>
    <submittedName>
        <fullName evidence="1">Uncharacterized protein</fullName>
    </submittedName>
</protein>
<reference evidence="1" key="2">
    <citation type="journal article" date="2023" name="Infect Dis Poverty">
        <title>Chromosome-scale genome of the human blood fluke Schistosoma mekongi and its implications for public health.</title>
        <authorList>
            <person name="Zhou M."/>
            <person name="Xu L."/>
            <person name="Xu D."/>
            <person name="Chen W."/>
            <person name="Khan J."/>
            <person name="Hu Y."/>
            <person name="Huang H."/>
            <person name="Wei H."/>
            <person name="Zhang Y."/>
            <person name="Chusongsang P."/>
            <person name="Tanasarnprasert K."/>
            <person name="Hu X."/>
            <person name="Limpanont Y."/>
            <person name="Lv Z."/>
        </authorList>
    </citation>
    <scope>NUCLEOTIDE SEQUENCE</scope>
    <source>
        <strain evidence="1">LV_2022a</strain>
    </source>
</reference>
<proteinExistence type="predicted"/>